<gene>
    <name evidence="1" type="ORF">SAMN00808754_1682</name>
</gene>
<evidence type="ECO:0000313" key="1">
    <source>
        <dbReference type="EMBL" id="SMB96843.1"/>
    </source>
</evidence>
<dbReference type="EMBL" id="LT838272">
    <property type="protein sequence ID" value="SMB96843.1"/>
    <property type="molecule type" value="Genomic_DNA"/>
</dbReference>
<protein>
    <submittedName>
        <fullName evidence="1">Uncharacterized protein</fullName>
    </submittedName>
</protein>
<evidence type="ECO:0000313" key="2">
    <source>
        <dbReference type="Proteomes" id="UP000192569"/>
    </source>
</evidence>
<dbReference type="RefSeq" id="WP_084665292.1">
    <property type="nucleotide sequence ID" value="NZ_LT838272.1"/>
</dbReference>
<proteinExistence type="predicted"/>
<name>A0A1W1VU98_9FIRM</name>
<reference evidence="1 2" key="1">
    <citation type="submission" date="2017-04" db="EMBL/GenBank/DDBJ databases">
        <authorList>
            <person name="Afonso C.L."/>
            <person name="Miller P.J."/>
            <person name="Scott M.A."/>
            <person name="Spackman E."/>
            <person name="Goraichik I."/>
            <person name="Dimitrov K.M."/>
            <person name="Suarez D.L."/>
            <person name="Swayne D.E."/>
        </authorList>
    </citation>
    <scope>NUCLEOTIDE SEQUENCE [LARGE SCALE GENOMIC DNA]</scope>
    <source>
        <strain evidence="1 2">ToBE</strain>
    </source>
</reference>
<accession>A0A1W1VU98</accession>
<dbReference type="STRING" id="698762.SAMN00808754_1682"/>
<sequence>MWHFFPTAEARGLRCRSFVERAGRVPCPDRRWNASAVRGGYDARVSDHAMGGHKKIVMVEGGNTK</sequence>
<dbReference type="AlphaFoldDB" id="A0A1W1VU98"/>
<organism evidence="1 2">
    <name type="scientific">Thermanaeromonas toyohensis ToBE</name>
    <dbReference type="NCBI Taxonomy" id="698762"/>
    <lineage>
        <taxon>Bacteria</taxon>
        <taxon>Bacillati</taxon>
        <taxon>Bacillota</taxon>
        <taxon>Clostridia</taxon>
        <taxon>Neomoorellales</taxon>
        <taxon>Neomoorellaceae</taxon>
        <taxon>Thermanaeromonas</taxon>
    </lineage>
</organism>
<keyword evidence="2" id="KW-1185">Reference proteome</keyword>
<dbReference type="Proteomes" id="UP000192569">
    <property type="component" value="Chromosome I"/>
</dbReference>